<name>A0ABX1X436_9BACL</name>
<proteinExistence type="predicted"/>
<reference evidence="1 2" key="1">
    <citation type="submission" date="2019-10" db="EMBL/GenBank/DDBJ databases">
        <title>Description of Paenibacillus humi sp. nov.</title>
        <authorList>
            <person name="Carlier A."/>
            <person name="Qi S."/>
        </authorList>
    </citation>
    <scope>NUCLEOTIDE SEQUENCE [LARGE SCALE GENOMIC DNA]</scope>
    <source>
        <strain evidence="1 2">LMG 31461</strain>
    </source>
</reference>
<dbReference type="EMBL" id="WHNY01000009">
    <property type="protein sequence ID" value="NOU63178.1"/>
    <property type="molecule type" value="Genomic_DNA"/>
</dbReference>
<sequence length="109" mass="12504">MAITSEQALDMLPLVVDLYEKLEIDDYRKKLAEDNKGKRVDKTSVGIDLFKHIFKNSGKAKEEVFGIVAAVERKTVEDVKKQNFIVTLTSFKAIFTDKELIDFFKQAMQ</sequence>
<organism evidence="1 2">
    <name type="scientific">Paenibacillus plantarum</name>
    <dbReference type="NCBI Taxonomy" id="2654975"/>
    <lineage>
        <taxon>Bacteria</taxon>
        <taxon>Bacillati</taxon>
        <taxon>Bacillota</taxon>
        <taxon>Bacilli</taxon>
        <taxon>Bacillales</taxon>
        <taxon>Paenibacillaceae</taxon>
        <taxon>Paenibacillus</taxon>
    </lineage>
</organism>
<dbReference type="Proteomes" id="UP000653578">
    <property type="component" value="Unassembled WGS sequence"/>
</dbReference>
<dbReference type="RefSeq" id="WP_171628985.1">
    <property type="nucleotide sequence ID" value="NZ_WHNY01000009.1"/>
</dbReference>
<gene>
    <name evidence="1" type="ORF">GC096_03845</name>
</gene>
<keyword evidence="2" id="KW-1185">Reference proteome</keyword>
<accession>A0ABX1X436</accession>
<evidence type="ECO:0000313" key="1">
    <source>
        <dbReference type="EMBL" id="NOU63178.1"/>
    </source>
</evidence>
<comment type="caution">
    <text evidence="1">The sequence shown here is derived from an EMBL/GenBank/DDBJ whole genome shotgun (WGS) entry which is preliminary data.</text>
</comment>
<protein>
    <submittedName>
        <fullName evidence="1">Uncharacterized protein</fullName>
    </submittedName>
</protein>
<evidence type="ECO:0000313" key="2">
    <source>
        <dbReference type="Proteomes" id="UP000653578"/>
    </source>
</evidence>